<gene>
    <name evidence="3" type="ORF">L211DRAFT_762579</name>
</gene>
<dbReference type="GO" id="GO:0000724">
    <property type="term" value="P:double-strand break repair via homologous recombination"/>
    <property type="evidence" value="ECO:0007669"/>
    <property type="project" value="TreeGrafter"/>
</dbReference>
<dbReference type="GO" id="GO:0005654">
    <property type="term" value="C:nucleoplasm"/>
    <property type="evidence" value="ECO:0007669"/>
    <property type="project" value="TreeGrafter"/>
</dbReference>
<dbReference type="GO" id="GO:0000723">
    <property type="term" value="P:telomere maintenance"/>
    <property type="evidence" value="ECO:0007669"/>
    <property type="project" value="TreeGrafter"/>
</dbReference>
<organism evidence="3 4">
    <name type="scientific">Terfezia boudieri ATCC MYA-4762</name>
    <dbReference type="NCBI Taxonomy" id="1051890"/>
    <lineage>
        <taxon>Eukaryota</taxon>
        <taxon>Fungi</taxon>
        <taxon>Dikarya</taxon>
        <taxon>Ascomycota</taxon>
        <taxon>Pezizomycotina</taxon>
        <taxon>Pezizomycetes</taxon>
        <taxon>Pezizales</taxon>
        <taxon>Pezizaceae</taxon>
        <taxon>Terfezia</taxon>
    </lineage>
</organism>
<dbReference type="PANTHER" id="PTHR13710">
    <property type="entry name" value="DNA HELICASE RECQ FAMILY MEMBER"/>
    <property type="match status" value="1"/>
</dbReference>
<dbReference type="InterPro" id="IPR011545">
    <property type="entry name" value="DEAD/DEAH_box_helicase_dom"/>
</dbReference>
<dbReference type="GO" id="GO:0003676">
    <property type="term" value="F:nucleic acid binding"/>
    <property type="evidence" value="ECO:0007669"/>
    <property type="project" value="InterPro"/>
</dbReference>
<comment type="similarity">
    <text evidence="1">Belongs to the helicase family. RecQ subfamily.</text>
</comment>
<evidence type="ECO:0000313" key="4">
    <source>
        <dbReference type="Proteomes" id="UP000267821"/>
    </source>
</evidence>
<dbReference type="GO" id="GO:0005737">
    <property type="term" value="C:cytoplasm"/>
    <property type="evidence" value="ECO:0007669"/>
    <property type="project" value="TreeGrafter"/>
</dbReference>
<dbReference type="GO" id="GO:0005694">
    <property type="term" value="C:chromosome"/>
    <property type="evidence" value="ECO:0007669"/>
    <property type="project" value="TreeGrafter"/>
</dbReference>
<dbReference type="PANTHER" id="PTHR13710:SF157">
    <property type="entry name" value="DNA HELICASE"/>
    <property type="match status" value="1"/>
</dbReference>
<dbReference type="GO" id="GO:0043138">
    <property type="term" value="F:3'-5' DNA helicase activity"/>
    <property type="evidence" value="ECO:0007669"/>
    <property type="project" value="TreeGrafter"/>
</dbReference>
<evidence type="ECO:0000256" key="1">
    <source>
        <dbReference type="ARBA" id="ARBA00005446"/>
    </source>
</evidence>
<dbReference type="InterPro" id="IPR027417">
    <property type="entry name" value="P-loop_NTPase"/>
</dbReference>
<evidence type="ECO:0000313" key="3">
    <source>
        <dbReference type="EMBL" id="RPB23671.1"/>
    </source>
</evidence>
<feature type="non-terminal residue" evidence="3">
    <location>
        <position position="83"/>
    </location>
</feature>
<dbReference type="Proteomes" id="UP000267821">
    <property type="component" value="Unassembled WGS sequence"/>
</dbReference>
<dbReference type="AlphaFoldDB" id="A0A3N4LSQ4"/>
<dbReference type="EMBL" id="ML121545">
    <property type="protein sequence ID" value="RPB23671.1"/>
    <property type="molecule type" value="Genomic_DNA"/>
</dbReference>
<dbReference type="InParanoid" id="A0A3N4LSQ4"/>
<name>A0A3N4LSQ4_9PEZI</name>
<accession>A0A3N4LSQ4</accession>
<proteinExistence type="inferred from homology"/>
<keyword evidence="4" id="KW-1185">Reference proteome</keyword>
<evidence type="ECO:0000259" key="2">
    <source>
        <dbReference type="Pfam" id="PF00270"/>
    </source>
</evidence>
<dbReference type="GO" id="GO:0009378">
    <property type="term" value="F:four-way junction helicase activity"/>
    <property type="evidence" value="ECO:0007669"/>
    <property type="project" value="TreeGrafter"/>
</dbReference>
<reference evidence="3 4" key="1">
    <citation type="journal article" date="2018" name="Nat. Ecol. Evol.">
        <title>Pezizomycetes genomes reveal the molecular basis of ectomycorrhizal truffle lifestyle.</title>
        <authorList>
            <person name="Murat C."/>
            <person name="Payen T."/>
            <person name="Noel B."/>
            <person name="Kuo A."/>
            <person name="Morin E."/>
            <person name="Chen J."/>
            <person name="Kohler A."/>
            <person name="Krizsan K."/>
            <person name="Balestrini R."/>
            <person name="Da Silva C."/>
            <person name="Montanini B."/>
            <person name="Hainaut M."/>
            <person name="Levati E."/>
            <person name="Barry K.W."/>
            <person name="Belfiori B."/>
            <person name="Cichocki N."/>
            <person name="Clum A."/>
            <person name="Dockter R.B."/>
            <person name="Fauchery L."/>
            <person name="Guy J."/>
            <person name="Iotti M."/>
            <person name="Le Tacon F."/>
            <person name="Lindquist E.A."/>
            <person name="Lipzen A."/>
            <person name="Malagnac F."/>
            <person name="Mello A."/>
            <person name="Molinier V."/>
            <person name="Miyauchi S."/>
            <person name="Poulain J."/>
            <person name="Riccioni C."/>
            <person name="Rubini A."/>
            <person name="Sitrit Y."/>
            <person name="Splivallo R."/>
            <person name="Traeger S."/>
            <person name="Wang M."/>
            <person name="Zifcakova L."/>
            <person name="Wipf D."/>
            <person name="Zambonelli A."/>
            <person name="Paolocci F."/>
            <person name="Nowrousian M."/>
            <person name="Ottonello S."/>
            <person name="Baldrian P."/>
            <person name="Spatafora J.W."/>
            <person name="Henrissat B."/>
            <person name="Nagy L.G."/>
            <person name="Aury J.M."/>
            <person name="Wincker P."/>
            <person name="Grigoriev I.V."/>
            <person name="Bonfante P."/>
            <person name="Martin F.M."/>
        </authorList>
    </citation>
    <scope>NUCLEOTIDE SEQUENCE [LARGE SCALE GENOMIC DNA]</scope>
    <source>
        <strain evidence="3 4">ATCC MYA-4762</strain>
    </source>
</reference>
<dbReference type="SUPFAM" id="SSF52540">
    <property type="entry name" value="P-loop containing nucleoside triphosphate hydrolases"/>
    <property type="match status" value="1"/>
</dbReference>
<dbReference type="Pfam" id="PF00270">
    <property type="entry name" value="DEAD"/>
    <property type="match status" value="1"/>
</dbReference>
<feature type="domain" description="DEAD/DEAH-box helicase" evidence="2">
    <location>
        <begin position="16"/>
        <end position="78"/>
    </location>
</feature>
<dbReference type="Gene3D" id="3.40.50.300">
    <property type="entry name" value="P-loop containing nucleotide triphosphate hydrolases"/>
    <property type="match status" value="1"/>
</dbReference>
<sequence length="83" mass="8987">MIALTKARTGLKPKEAQLRVAMALVCGKDVSCVAATGFGKSLTYQMATLMMARKFGLIITPLNALGEDQVISCKRFHIRACNL</sequence>
<protein>
    <recommendedName>
        <fullName evidence="2">DEAD/DEAH-box helicase domain-containing protein</fullName>
    </recommendedName>
</protein>
<dbReference type="GO" id="GO:0005524">
    <property type="term" value="F:ATP binding"/>
    <property type="evidence" value="ECO:0007669"/>
    <property type="project" value="InterPro"/>
</dbReference>
<dbReference type="OrthoDB" id="3497689at2759"/>